<keyword evidence="2" id="KW-1185">Reference proteome</keyword>
<organism evidence="1 2">
    <name type="scientific">Cellulomonas phragmiteti</name>
    <dbReference type="NCBI Taxonomy" id="478780"/>
    <lineage>
        <taxon>Bacteria</taxon>
        <taxon>Bacillati</taxon>
        <taxon>Actinomycetota</taxon>
        <taxon>Actinomycetes</taxon>
        <taxon>Micrococcales</taxon>
        <taxon>Cellulomonadaceae</taxon>
        <taxon>Cellulomonas</taxon>
    </lineage>
</organism>
<dbReference type="Proteomes" id="UP000614741">
    <property type="component" value="Unassembled WGS sequence"/>
</dbReference>
<proteinExistence type="predicted"/>
<name>A0ABQ4DJZ0_9CELL</name>
<keyword evidence="1" id="KW-0969">Cilium</keyword>
<comment type="caution">
    <text evidence="1">The sequence shown here is derived from an EMBL/GenBank/DDBJ whole genome shotgun (WGS) entry which is preliminary data.</text>
</comment>
<evidence type="ECO:0000313" key="2">
    <source>
        <dbReference type="Proteomes" id="UP000614741"/>
    </source>
</evidence>
<reference evidence="1 2" key="1">
    <citation type="submission" date="2021-01" db="EMBL/GenBank/DDBJ databases">
        <title>Whole genome shotgun sequence of Cellulomonas phragmiteti NBRC 110785.</title>
        <authorList>
            <person name="Komaki H."/>
            <person name="Tamura T."/>
        </authorList>
    </citation>
    <scope>NUCLEOTIDE SEQUENCE [LARGE SCALE GENOMIC DNA]</scope>
    <source>
        <strain evidence="1 2">NBRC 110785</strain>
    </source>
</reference>
<keyword evidence="1" id="KW-0966">Cell projection</keyword>
<dbReference type="RefSeq" id="WP_203672701.1">
    <property type="nucleotide sequence ID" value="NZ_BONP01000006.1"/>
</dbReference>
<evidence type="ECO:0000313" key="1">
    <source>
        <dbReference type="EMBL" id="GIG39668.1"/>
    </source>
</evidence>
<protein>
    <submittedName>
        <fullName evidence="1">Flagellar protein FlgA</fullName>
    </submittedName>
</protein>
<accession>A0ABQ4DJZ0</accession>
<gene>
    <name evidence="1" type="ORF">Cph01nite_14300</name>
</gene>
<keyword evidence="1" id="KW-0282">Flagellum</keyword>
<dbReference type="EMBL" id="BONP01000006">
    <property type="protein sequence ID" value="GIG39668.1"/>
    <property type="molecule type" value="Genomic_DNA"/>
</dbReference>
<sequence>MDTSVLDLPAPTAARLRRPGWRDPRLLVGLALIAASVALGSWAVTTAQRTVPVYVARDVLVPGAALSTATLVVADVRLADHVDGYLRADEPLPEASVLLRTVGAGELVPAAAVGSAADLDVRAVPVTLSGPAPGGLVAGSRVDLWFTPAAPTSALAQEPAGDTTPRELAAALTVAELSSSDGAFASGGARTVHVLVPVEDLPTVLGALAGGGTVDVVPVPGA</sequence>